<comment type="catalytic activity">
    <reaction evidence="1">
        <text>ATP + protein L-histidine = ADP + protein N-phospho-L-histidine.</text>
        <dbReference type="EC" id="2.7.13.3"/>
    </reaction>
</comment>
<evidence type="ECO:0000259" key="15">
    <source>
        <dbReference type="PROSITE" id="PS50885"/>
    </source>
</evidence>
<evidence type="ECO:0000256" key="7">
    <source>
        <dbReference type="ARBA" id="ARBA00022692"/>
    </source>
</evidence>
<evidence type="ECO:0000256" key="8">
    <source>
        <dbReference type="ARBA" id="ARBA00022741"/>
    </source>
</evidence>
<feature type="domain" description="HAMP" evidence="15">
    <location>
        <begin position="320"/>
        <end position="373"/>
    </location>
</feature>
<dbReference type="PANTHER" id="PTHR41523">
    <property type="entry name" value="TWO-COMPONENT SYSTEM SENSOR PROTEIN"/>
    <property type="match status" value="1"/>
</dbReference>
<dbReference type="Pfam" id="PF07568">
    <property type="entry name" value="HisKA_2"/>
    <property type="match status" value="1"/>
</dbReference>
<sequence length="600" mass="63931">MTNFFDPLRARLALALAVALVPIVIYDLILAYRGYQDAEARGWATVRQLAIVASANQNALIEGTRRLMVGLGESAAVRAAADGSPTPDCSRTMARVLTTLPEYSDLAVVDRQGRVQCSAVDRSIGASVVDTPWFKGMTETQGFTLGYFTLSRETAEPIVSALLPASGSDGTPAGAIVAGIRLPWLGSLAQKHGLPENGIVYLLDSKGTVMTSSDRFLAVPEPAHGIPQSRKSPADEAAPDKAILTEVAQRRVTEFVSTGADGRERFFSAANLQNGSLYILFGMPSVSAMSWSFYQTLAFIIGPLLMLMIAIGVAVVGGELLIARGIRALLATVDAYGRDELDAKPDVGRSPREIRQFADAFAGMARKISDRETELRRSLDEKDALLREVHHRVKNNLQIVTSFLNLQSKSTKDGAAREVLTEARVRVRTLALVHRYLYESADVRQVDFASITEALADQLGHAHSLGQRGISIRLALDSVPIPAAAAVPVALLITEALSNAVKHGYPDGARGVIDLSFSRGEDGNAELRIADDGAGLPVAEDGQARIQPGIGMALMQAFARQLGGKMRLEAGDPSGAVVVVDFPLAAETDDHGEEGADAAA</sequence>
<evidence type="ECO:0000259" key="14">
    <source>
        <dbReference type="PROSITE" id="PS50109"/>
    </source>
</evidence>
<dbReference type="PROSITE" id="PS50885">
    <property type="entry name" value="HAMP"/>
    <property type="match status" value="1"/>
</dbReference>
<dbReference type="Pfam" id="PF02743">
    <property type="entry name" value="dCache_1"/>
    <property type="match status" value="1"/>
</dbReference>
<dbReference type="CDD" id="cd12914">
    <property type="entry name" value="PDC1_DGC_like"/>
    <property type="match status" value="1"/>
</dbReference>
<evidence type="ECO:0000256" key="9">
    <source>
        <dbReference type="ARBA" id="ARBA00022777"/>
    </source>
</evidence>
<organism evidence="16 17">
    <name type="scientific">Stella humosa</name>
    <dbReference type="NCBI Taxonomy" id="94"/>
    <lineage>
        <taxon>Bacteria</taxon>
        <taxon>Pseudomonadati</taxon>
        <taxon>Pseudomonadota</taxon>
        <taxon>Alphaproteobacteria</taxon>
        <taxon>Rhodospirillales</taxon>
        <taxon>Stellaceae</taxon>
        <taxon>Stella</taxon>
    </lineage>
</organism>
<feature type="transmembrane region" description="Helical" evidence="13">
    <location>
        <begin position="12"/>
        <end position="32"/>
    </location>
</feature>
<dbReference type="EC" id="2.7.13.3" evidence="3"/>
<keyword evidence="7 13" id="KW-0812">Transmembrane</keyword>
<accession>A0A3N1KPR8</accession>
<dbReference type="SUPFAM" id="SSF55874">
    <property type="entry name" value="ATPase domain of HSP90 chaperone/DNA topoisomerase II/histidine kinase"/>
    <property type="match status" value="1"/>
</dbReference>
<dbReference type="InterPro" id="IPR011495">
    <property type="entry name" value="Sig_transdc_His_kin_sub2_dim/P"/>
</dbReference>
<name>A0A3N1KPR8_9PROT</name>
<dbReference type="Proteomes" id="UP000278222">
    <property type="component" value="Unassembled WGS sequence"/>
</dbReference>
<dbReference type="InterPro" id="IPR005467">
    <property type="entry name" value="His_kinase_dom"/>
</dbReference>
<keyword evidence="11 13" id="KW-1133">Transmembrane helix</keyword>
<keyword evidence="17" id="KW-1185">Reference proteome</keyword>
<evidence type="ECO:0000313" key="17">
    <source>
        <dbReference type="Proteomes" id="UP000278222"/>
    </source>
</evidence>
<evidence type="ECO:0000256" key="12">
    <source>
        <dbReference type="ARBA" id="ARBA00023136"/>
    </source>
</evidence>
<dbReference type="EMBL" id="RJKX01000016">
    <property type="protein sequence ID" value="ROP83763.1"/>
    <property type="molecule type" value="Genomic_DNA"/>
</dbReference>
<dbReference type="CDD" id="cd18774">
    <property type="entry name" value="PDC2_HK_sensor"/>
    <property type="match status" value="1"/>
</dbReference>
<gene>
    <name evidence="16" type="ORF">EDC65_4412</name>
</gene>
<dbReference type="GO" id="GO:0005886">
    <property type="term" value="C:plasma membrane"/>
    <property type="evidence" value="ECO:0007669"/>
    <property type="project" value="UniProtKB-SubCell"/>
</dbReference>
<feature type="domain" description="Histidine kinase" evidence="14">
    <location>
        <begin position="388"/>
        <end position="586"/>
    </location>
</feature>
<dbReference type="InterPro" id="IPR036890">
    <property type="entry name" value="HATPase_C_sf"/>
</dbReference>
<dbReference type="InterPro" id="IPR003594">
    <property type="entry name" value="HATPase_dom"/>
</dbReference>
<evidence type="ECO:0000256" key="5">
    <source>
        <dbReference type="ARBA" id="ARBA00022553"/>
    </source>
</evidence>
<dbReference type="PROSITE" id="PS50109">
    <property type="entry name" value="HIS_KIN"/>
    <property type="match status" value="1"/>
</dbReference>
<proteinExistence type="predicted"/>
<dbReference type="AlphaFoldDB" id="A0A3N1KPR8"/>
<dbReference type="Gene3D" id="3.30.565.10">
    <property type="entry name" value="Histidine kinase-like ATPase, C-terminal domain"/>
    <property type="match status" value="1"/>
</dbReference>
<evidence type="ECO:0000256" key="1">
    <source>
        <dbReference type="ARBA" id="ARBA00000085"/>
    </source>
</evidence>
<keyword evidence="8" id="KW-0547">Nucleotide-binding</keyword>
<dbReference type="GO" id="GO:0004673">
    <property type="term" value="F:protein histidine kinase activity"/>
    <property type="evidence" value="ECO:0007669"/>
    <property type="project" value="UniProtKB-EC"/>
</dbReference>
<evidence type="ECO:0000256" key="13">
    <source>
        <dbReference type="SAM" id="Phobius"/>
    </source>
</evidence>
<dbReference type="InterPro" id="IPR003660">
    <property type="entry name" value="HAMP_dom"/>
</dbReference>
<dbReference type="PANTHER" id="PTHR41523:SF8">
    <property type="entry name" value="ETHYLENE RESPONSE SENSOR PROTEIN"/>
    <property type="match status" value="1"/>
</dbReference>
<protein>
    <recommendedName>
        <fullName evidence="3">histidine kinase</fullName>
        <ecNumber evidence="3">2.7.13.3</ecNumber>
    </recommendedName>
</protein>
<comment type="subcellular location">
    <subcellularLocation>
        <location evidence="2">Cell membrane</location>
        <topology evidence="2">Multi-pass membrane protein</topology>
    </subcellularLocation>
</comment>
<keyword evidence="4" id="KW-1003">Cell membrane</keyword>
<evidence type="ECO:0000256" key="4">
    <source>
        <dbReference type="ARBA" id="ARBA00022475"/>
    </source>
</evidence>
<keyword evidence="12 13" id="KW-0472">Membrane</keyword>
<evidence type="ECO:0000256" key="10">
    <source>
        <dbReference type="ARBA" id="ARBA00022840"/>
    </source>
</evidence>
<evidence type="ECO:0000313" key="16">
    <source>
        <dbReference type="EMBL" id="ROP83763.1"/>
    </source>
</evidence>
<comment type="caution">
    <text evidence="16">The sequence shown here is derived from an EMBL/GenBank/DDBJ whole genome shotgun (WGS) entry which is preliminary data.</text>
</comment>
<evidence type="ECO:0000256" key="2">
    <source>
        <dbReference type="ARBA" id="ARBA00004651"/>
    </source>
</evidence>
<keyword evidence="9 16" id="KW-0418">Kinase</keyword>
<keyword evidence="6" id="KW-0808">Transferase</keyword>
<reference evidence="16 17" key="1">
    <citation type="submission" date="2018-11" db="EMBL/GenBank/DDBJ databases">
        <title>Genomic Encyclopedia of Type Strains, Phase IV (KMG-IV): sequencing the most valuable type-strain genomes for metagenomic binning, comparative biology and taxonomic classification.</title>
        <authorList>
            <person name="Goeker M."/>
        </authorList>
    </citation>
    <scope>NUCLEOTIDE SEQUENCE [LARGE SCALE GENOMIC DNA]</scope>
    <source>
        <strain evidence="16 17">DSM 5900</strain>
    </source>
</reference>
<dbReference type="InterPro" id="IPR033479">
    <property type="entry name" value="dCache_1"/>
</dbReference>
<dbReference type="GO" id="GO:0005524">
    <property type="term" value="F:ATP binding"/>
    <property type="evidence" value="ECO:0007669"/>
    <property type="project" value="UniProtKB-KW"/>
</dbReference>
<keyword evidence="5" id="KW-0597">Phosphoprotein</keyword>
<feature type="transmembrane region" description="Helical" evidence="13">
    <location>
        <begin position="300"/>
        <end position="322"/>
    </location>
</feature>
<evidence type="ECO:0000256" key="6">
    <source>
        <dbReference type="ARBA" id="ARBA00022679"/>
    </source>
</evidence>
<evidence type="ECO:0000256" key="11">
    <source>
        <dbReference type="ARBA" id="ARBA00022989"/>
    </source>
</evidence>
<dbReference type="SMART" id="SM00387">
    <property type="entry name" value="HATPase_c"/>
    <property type="match status" value="1"/>
</dbReference>
<evidence type="ECO:0000256" key="3">
    <source>
        <dbReference type="ARBA" id="ARBA00012438"/>
    </source>
</evidence>
<dbReference type="GO" id="GO:0007165">
    <property type="term" value="P:signal transduction"/>
    <property type="evidence" value="ECO:0007669"/>
    <property type="project" value="InterPro"/>
</dbReference>
<dbReference type="Pfam" id="PF02518">
    <property type="entry name" value="HATPase_c"/>
    <property type="match status" value="1"/>
</dbReference>
<dbReference type="Gene3D" id="3.30.450.20">
    <property type="entry name" value="PAS domain"/>
    <property type="match status" value="2"/>
</dbReference>
<keyword evidence="10" id="KW-0067">ATP-binding</keyword>